<keyword evidence="1" id="KW-0812">Transmembrane</keyword>
<evidence type="ECO:0000313" key="3">
    <source>
        <dbReference type="EMBL" id="QXV67883.1"/>
    </source>
</evidence>
<sequence length="182" mass="20570">MGDIPTSVWLPVVCLLVLLISGLLVYILYHWRDTLTLLRLVWSYRWLVNCCQMYGEYERRFTDMPLGFGPVRRESDAKYRFPGRNDEIYVNWEPLNCGYYSPSTRSADSRFSSWAVSTSEETEMLPGACHSVSAAVEMVPMGRGVRGSIAGGDVDMFYDGDLLQPVMGSTTQFITVATVHQT</sequence>
<dbReference type="EMBL" id="MZ151943">
    <property type="protein sequence ID" value="QXV67883.1"/>
    <property type="molecule type" value="Genomic_DNA"/>
</dbReference>
<reference evidence="3" key="2">
    <citation type="submission" date="2021-05" db="EMBL/GenBank/DDBJ databases">
        <title>Cloning and multi-omic analysis of chimpanzee cytomegalovirus: a resource for comparative functional genomics.</title>
        <authorList>
            <person name="Phan Q.V."/>
        </authorList>
    </citation>
    <scope>NUCLEOTIDE SEQUENCE</scope>
    <source>
        <strain evidence="3">Heberling</strain>
    </source>
</reference>
<dbReference type="KEGG" id="vg:935537"/>
<proteinExistence type="predicted"/>
<dbReference type="EMBL" id="AF480884">
    <property type="protein sequence ID" value="AAM00770.1"/>
    <property type="molecule type" value="Genomic_DNA"/>
</dbReference>
<evidence type="ECO:0000313" key="4">
    <source>
        <dbReference type="Proteomes" id="UP000099188"/>
    </source>
</evidence>
<organism evidence="2 4">
    <name type="scientific">Panine betaherpesvirus 2</name>
    <name type="common">Chimpanzee cytomegalovirus</name>
    <dbReference type="NCBI Taxonomy" id="188763"/>
    <lineage>
        <taxon>Viruses</taxon>
        <taxon>Duplodnaviria</taxon>
        <taxon>Heunggongvirae</taxon>
        <taxon>Peploviricota</taxon>
        <taxon>Herviviricetes</taxon>
        <taxon>Herpesvirales</taxon>
        <taxon>Orthoherpesviridae</taxon>
        <taxon>Betaherpesvirinae</taxon>
        <taxon>Cytomegalovirus</taxon>
        <taxon>Cytomegalovirus paninebeta2</taxon>
    </lineage>
</organism>
<evidence type="ECO:0000256" key="1">
    <source>
        <dbReference type="SAM" id="Phobius"/>
    </source>
</evidence>
<dbReference type="GeneID" id="935537"/>
<keyword evidence="1" id="KW-0472">Membrane</keyword>
<evidence type="ECO:0000313" key="2">
    <source>
        <dbReference type="EMBL" id="AAM00770.1"/>
    </source>
</evidence>
<protein>
    <submittedName>
        <fullName evidence="2">Protein UL138</fullName>
    </submittedName>
</protein>
<dbReference type="Proteomes" id="UP000099188">
    <property type="component" value="Segment"/>
</dbReference>
<feature type="transmembrane region" description="Helical" evidence="1">
    <location>
        <begin position="6"/>
        <end position="29"/>
    </location>
</feature>
<keyword evidence="4" id="KW-1185">Reference proteome</keyword>
<gene>
    <name evidence="2" type="primary">UL138</name>
    <name evidence="2" type="ORF">CCMVgp121</name>
</gene>
<reference evidence="2 4" key="1">
    <citation type="journal article" date="2003" name="J. Gen. Virol.">
        <title>The human cytomegalovirus genome revisited: comparison with the chimpanzee cytomegalovirus genome.</title>
        <authorList>
            <person name="Davison A.J."/>
            <person name="Dolan A."/>
            <person name="Akter P."/>
            <person name="Addison C."/>
            <person name="Dargan D.J."/>
            <person name="Alcendor D.J."/>
            <person name="McGeoch D.J."/>
            <person name="Hayward G.S."/>
        </authorList>
    </citation>
    <scope>NUCLEOTIDE SEQUENCE [LARGE SCALE GENOMIC DNA]</scope>
    <source>
        <strain evidence="2">Heberling</strain>
    </source>
</reference>
<accession>Q8QRW9</accession>
<keyword evidence="1" id="KW-1133">Transmembrane helix</keyword>
<dbReference type="OrthoDB" id="36979at10239"/>
<dbReference type="RefSeq" id="NP_612763.1">
    <property type="nucleotide sequence ID" value="NC_003521.1"/>
</dbReference>
<name>Q8QRW9_9BETA</name>